<evidence type="ECO:0000256" key="2">
    <source>
        <dbReference type="SAM" id="Phobius"/>
    </source>
</evidence>
<name>A0A4R7J9I4_9ACTN</name>
<feature type="compositionally biased region" description="Low complexity" evidence="1">
    <location>
        <begin position="75"/>
        <end position="93"/>
    </location>
</feature>
<keyword evidence="2" id="KW-0812">Transmembrane</keyword>
<sequence length="687" mass="70440">MTEGQENRPRRAASDDDRSTPSTDAASPTGGRRAVDADASSAAPTTSGGSPSSPDGDVDAAAKARRGLLPEPVLQADQRPARQVRVQRSSSSPTTDEARNAETVMLPKVTDDSPAPDSTRPAAGTAAAAVAGSAAAAGAGAGKEQAAAATSHDPDATNVIPVVKEPLAKPEPAASSGAAATTGDAEAATAPGVAAAAQPNPWARPGSASASAASPGTAQQPKVAAAQAAKDPAADANEPQPPKVRRSRSAGWAPADGADRTRRRRVIALSVATAAVLLSVISLVTFAALGPQRGVVAGEPAQTVEPTPPAVVNADSLMTAEEATKIDDSRDWTVRDTQPGRGSYEPVCIGSDPNLPAPELSHWRSLEATGDDSTAALHIADAYSTAEQAEEVYDNYLAALGDCSRGGTFWLRNGIEISGLGDEAAGAVATYQSTEDDEQHSVVVSRTGRIVEVVDATRTKDTLDSQNIVDALAPAVNRQCNIAGGLCASGKLEASDTAPAQPADPQGFLVGADIPRISKGVGQWGEGAISDSVDLRTSQCVGQDLADAGGSDAEGQQMTMLLTDDTALPDNFGLDEVVISLKDANAANELRDNIVESLEGCADARLTAKADKVGDDLKFDVGDDEAVGAAYTAEDKVDESQATNFRLGLVTVDNKIVFVQATNVTDDFNFTDDQWRAVVTRAAERSV</sequence>
<dbReference type="AlphaFoldDB" id="A0A4R7J9I4"/>
<feature type="transmembrane region" description="Helical" evidence="2">
    <location>
        <begin position="266"/>
        <end position="289"/>
    </location>
</feature>
<reference evidence="3 4" key="1">
    <citation type="submission" date="2019-03" db="EMBL/GenBank/DDBJ databases">
        <title>Genomic Encyclopedia of Archaeal and Bacterial Type Strains, Phase II (KMG-II): from individual species to whole genera.</title>
        <authorList>
            <person name="Goeker M."/>
        </authorList>
    </citation>
    <scope>NUCLEOTIDE SEQUENCE [LARGE SCALE GENOMIC DNA]</scope>
    <source>
        <strain evidence="3 4">DSM 24323</strain>
    </source>
</reference>
<keyword evidence="4" id="KW-1185">Reference proteome</keyword>
<feature type="compositionally biased region" description="Low complexity" evidence="1">
    <location>
        <begin position="207"/>
        <end position="236"/>
    </location>
</feature>
<feature type="compositionally biased region" description="Low complexity" evidence="1">
    <location>
        <begin position="122"/>
        <end position="149"/>
    </location>
</feature>
<feature type="compositionally biased region" description="Low complexity" evidence="1">
    <location>
        <begin position="170"/>
        <end position="197"/>
    </location>
</feature>
<dbReference type="Proteomes" id="UP000295371">
    <property type="component" value="Unassembled WGS sequence"/>
</dbReference>
<feature type="region of interest" description="Disordered" evidence="1">
    <location>
        <begin position="1"/>
        <end position="259"/>
    </location>
</feature>
<accession>A0A4R7J9I4</accession>
<gene>
    <name evidence="3" type="ORF">CLV29_1847</name>
</gene>
<evidence type="ECO:0000256" key="1">
    <source>
        <dbReference type="SAM" id="MobiDB-lite"/>
    </source>
</evidence>
<keyword evidence="2" id="KW-0472">Membrane</keyword>
<keyword evidence="2" id="KW-1133">Transmembrane helix</keyword>
<evidence type="ECO:0000313" key="3">
    <source>
        <dbReference type="EMBL" id="TDT34191.1"/>
    </source>
</evidence>
<dbReference type="EMBL" id="SOAW01000001">
    <property type="protein sequence ID" value="TDT34191.1"/>
    <property type="molecule type" value="Genomic_DNA"/>
</dbReference>
<proteinExistence type="predicted"/>
<protein>
    <submittedName>
        <fullName evidence="3">Uncharacterized protein</fullName>
    </submittedName>
</protein>
<dbReference type="RefSeq" id="WP_166649195.1">
    <property type="nucleotide sequence ID" value="NZ_SOAW01000001.1"/>
</dbReference>
<comment type="caution">
    <text evidence="3">The sequence shown here is derived from an EMBL/GenBank/DDBJ whole genome shotgun (WGS) entry which is preliminary data.</text>
</comment>
<organism evidence="3 4">
    <name type="scientific">Naumannella halotolerans</name>
    <dbReference type="NCBI Taxonomy" id="993414"/>
    <lineage>
        <taxon>Bacteria</taxon>
        <taxon>Bacillati</taxon>
        <taxon>Actinomycetota</taxon>
        <taxon>Actinomycetes</taxon>
        <taxon>Propionibacteriales</taxon>
        <taxon>Propionibacteriaceae</taxon>
        <taxon>Naumannella</taxon>
    </lineage>
</organism>
<evidence type="ECO:0000313" key="4">
    <source>
        <dbReference type="Proteomes" id="UP000295371"/>
    </source>
</evidence>
<feature type="compositionally biased region" description="Low complexity" evidence="1">
    <location>
        <begin position="37"/>
        <end position="61"/>
    </location>
</feature>
<feature type="compositionally biased region" description="Basic and acidic residues" evidence="1">
    <location>
        <begin position="1"/>
        <end position="19"/>
    </location>
</feature>